<dbReference type="GO" id="GO:0005524">
    <property type="term" value="F:ATP binding"/>
    <property type="evidence" value="ECO:0007669"/>
    <property type="project" value="UniProtKB-UniRule"/>
</dbReference>
<feature type="domain" description="PIPK" evidence="5">
    <location>
        <begin position="1156"/>
        <end position="1484"/>
    </location>
</feature>
<dbReference type="InterPro" id="IPR002498">
    <property type="entry name" value="PInositol-4-P-4/5-kinase_core"/>
</dbReference>
<dbReference type="InterPro" id="IPR027483">
    <property type="entry name" value="PInositol-4-P-4/5-kinase_C_sf"/>
</dbReference>
<dbReference type="EMBL" id="MU150396">
    <property type="protein sequence ID" value="KAF9456920.1"/>
    <property type="molecule type" value="Genomic_DNA"/>
</dbReference>
<feature type="region of interest" description="Disordered" evidence="4">
    <location>
        <begin position="269"/>
        <end position="293"/>
    </location>
</feature>
<dbReference type="InterPro" id="IPR027484">
    <property type="entry name" value="PInositol-4-P-5-kinase_N"/>
</dbReference>
<dbReference type="Gene3D" id="3.30.810.10">
    <property type="entry name" value="2-Layer Sandwich"/>
    <property type="match status" value="1"/>
</dbReference>
<keyword evidence="3" id="KW-0808">Transferase</keyword>
<name>A0A9P5XWD2_9AGAR</name>
<evidence type="ECO:0000256" key="1">
    <source>
        <dbReference type="ARBA" id="ARBA00022741"/>
    </source>
</evidence>
<evidence type="ECO:0000256" key="3">
    <source>
        <dbReference type="PROSITE-ProRule" id="PRU00781"/>
    </source>
</evidence>
<dbReference type="SMART" id="SM00330">
    <property type="entry name" value="PIPKc"/>
    <property type="match status" value="1"/>
</dbReference>
<evidence type="ECO:0000259" key="5">
    <source>
        <dbReference type="PROSITE" id="PS51455"/>
    </source>
</evidence>
<feature type="region of interest" description="Disordered" evidence="4">
    <location>
        <begin position="1105"/>
        <end position="1152"/>
    </location>
</feature>
<feature type="region of interest" description="Disordered" evidence="4">
    <location>
        <begin position="677"/>
        <end position="701"/>
    </location>
</feature>
<keyword evidence="7" id="KW-1185">Reference proteome</keyword>
<gene>
    <name evidence="6" type="ORF">BDZ94DRAFT_1326638</name>
</gene>
<feature type="compositionally biased region" description="Low complexity" evidence="4">
    <location>
        <begin position="368"/>
        <end position="379"/>
    </location>
</feature>
<dbReference type="SUPFAM" id="SSF56104">
    <property type="entry name" value="SAICAR synthase-like"/>
    <property type="match status" value="1"/>
</dbReference>
<accession>A0A9P5XWD2</accession>
<evidence type="ECO:0000256" key="4">
    <source>
        <dbReference type="SAM" id="MobiDB-lite"/>
    </source>
</evidence>
<dbReference type="OrthoDB" id="158357at2759"/>
<feature type="compositionally biased region" description="Low complexity" evidence="4">
    <location>
        <begin position="1105"/>
        <end position="1117"/>
    </location>
</feature>
<sequence>MVDNKPLPPVPINLTTLTIDARAHRARLIRHLLSEACDPGLESRREGWAAVLEEALDELGRRVSKDDWLNGIRKARQARRVTRQRQKGFGETAKLQDAAQAKNAKRQGDEGVESIEPSKDGSFEVLPAVENPRQSLSKPTQLKNERHVLLCVTPLGSRLPVPSEDSGFDLVPANIGCTFASGTFSLQDTEYESNTILYGNSQWIIPTSDQGIKVIGGTFTFKGVNSVVQHQILFKVLRISIYIHLSLVLEQHLLSDANVPLLFPRPKFPSPSTSAPGRPSMERTTSADTKTKKHNSFLPSSILSFFTNNMSHRSSTIMPILGRGGSLDLGIPATRQPRQEERTPRSSIEAGVGRLRRFSIMGDRRPSLRSSAGSSSDTRTSFSDILKHIQDGAGLMSTSPGVSFSPPTLIVDLAEKEQAKPSRRLKGDEKYGLGSLLGWEGKDPRTGMSGTRGFLQQQGLSVLCSSHVPRIPNETDKVPTTLAPLSTDAGKAILFAVCERPTWRTYQYYSDDPNGDGTLGETIVDFAARADNPCDQPGCTYKHHQHELRLIHDGILVTIKVTKFGADKPSLEDNRIDVWESCGLCDSESKRHEMSDGTYLLSFGKFLELLVYSPALCSSNPTLCEHTIPPPRPWPSMPTSRLNIVRHFSLLAHTVSFSLSTVEYIFELRVPRLQITRGNGDKSSKESVASEPKNTPDIDEDKKELRREIKRWWEGVTDHLDKLEVLLSDESSGFHKALPRLPSSDDAYDDIEVMSEPPRTPRADPSLIGLPVLPLSAPVTPPSRYLSDGYFPNTPTVIPGPPPSTPLETPTNQPANRLSSMRHTFQRTEQTLYGQLSRTPAAELNDVRRSFLYAAKGAHKRLEAWQKKHLKSHSRAPQKLAAEEPEWWGKGCHAVPGGNVVVREDDWGSIISFTLSTTDYQRELANMSTQRSPSQPITLEPSPVLSGQSSFFSAAVGYRLFTSSTHTQPDPDREDVAWSEPEAFSSVISRKEHPRDPTNILSIREVLRQKSPVEGAIPTASRFGSFGPAGSKNIVPPSAWAKPDVQISMDAADGEVSTIPDTMESAGKILQEIESVTESSRSSSRAPSLLASSNIVESHIRRGDSSSIISVESTSTIGRGQGSTIKSNMPPPPPPKDPPQEEKSENLYSQSAAHTTTSSFAGTLASGINSAMRFMLNGGETPRPTSPYGKSHHGLLLADVASIDERPHIKYDWTIGKRLKFSCTVYYAKQFDILRRRCGISDVFLKSLSRSTNWAADGGKSKSNFWKTSDDRFIIKTLVDAWNVADLQVLIEMAPSYFRYMDATTSKATVLAKMLGFYTIEIRNLETGSVQSKSDLLVMENLFYDQKVVKTFDLKGIQGRKVKTRGGLREPQRSKTLFDGEWIEGQQKTLMLVRPHSKQILQAAIKSDAEYLSRSNIMDYSLLVGVDEERKQIACGLVDTIGSYTFAKTLEYKAKHGLHAGKDITVIPPAEYQERFVSALEGYFLACPDKWSKPPDESKVLNDVSQLPSVL</sequence>
<dbReference type="PANTHER" id="PTHR45748:SF7">
    <property type="entry name" value="1-PHOSPHATIDYLINOSITOL 3-PHOSPHATE 5-KINASE-RELATED"/>
    <property type="match status" value="1"/>
</dbReference>
<dbReference type="Gene3D" id="3.30.800.10">
    <property type="entry name" value="Phosphatidylinositol Phosphate Kinase II Beta"/>
    <property type="match status" value="1"/>
</dbReference>
<dbReference type="InterPro" id="IPR044769">
    <property type="entry name" value="PIKfyve_PIPKc"/>
</dbReference>
<keyword evidence="3" id="KW-0418">Kinase</keyword>
<proteinExistence type="predicted"/>
<feature type="region of interest" description="Disordered" evidence="4">
    <location>
        <begin position="84"/>
        <end position="121"/>
    </location>
</feature>
<protein>
    <recommendedName>
        <fullName evidence="5">PIPK domain-containing protein</fullName>
    </recommendedName>
</protein>
<reference evidence="6" key="1">
    <citation type="submission" date="2020-11" db="EMBL/GenBank/DDBJ databases">
        <authorList>
            <consortium name="DOE Joint Genome Institute"/>
            <person name="Ahrendt S."/>
            <person name="Riley R."/>
            <person name="Andreopoulos W."/>
            <person name="Labutti K."/>
            <person name="Pangilinan J."/>
            <person name="Ruiz-Duenas F.J."/>
            <person name="Barrasa J.M."/>
            <person name="Sanchez-Garcia M."/>
            <person name="Camarero S."/>
            <person name="Miyauchi S."/>
            <person name="Serrano A."/>
            <person name="Linde D."/>
            <person name="Babiker R."/>
            <person name="Drula E."/>
            <person name="Ayuso-Fernandez I."/>
            <person name="Pacheco R."/>
            <person name="Padilla G."/>
            <person name="Ferreira P."/>
            <person name="Barriuso J."/>
            <person name="Kellner H."/>
            <person name="Castanera R."/>
            <person name="Alfaro M."/>
            <person name="Ramirez L."/>
            <person name="Pisabarro A.G."/>
            <person name="Kuo A."/>
            <person name="Tritt A."/>
            <person name="Lipzen A."/>
            <person name="He G."/>
            <person name="Yan M."/>
            <person name="Ng V."/>
            <person name="Cullen D."/>
            <person name="Martin F."/>
            <person name="Rosso M.-N."/>
            <person name="Henrissat B."/>
            <person name="Hibbett D."/>
            <person name="Martinez A.T."/>
            <person name="Grigoriev I.V."/>
        </authorList>
    </citation>
    <scope>NUCLEOTIDE SEQUENCE</scope>
    <source>
        <strain evidence="6">CBS 247.69</strain>
    </source>
</reference>
<keyword evidence="2 3" id="KW-0067">ATP-binding</keyword>
<evidence type="ECO:0000313" key="7">
    <source>
        <dbReference type="Proteomes" id="UP000807353"/>
    </source>
</evidence>
<dbReference type="GO" id="GO:0046854">
    <property type="term" value="P:phosphatidylinositol phosphate biosynthetic process"/>
    <property type="evidence" value="ECO:0007669"/>
    <property type="project" value="TreeGrafter"/>
</dbReference>
<dbReference type="PANTHER" id="PTHR45748">
    <property type="entry name" value="1-PHOSPHATIDYLINOSITOL 3-PHOSPHATE 5-KINASE-RELATED"/>
    <property type="match status" value="1"/>
</dbReference>
<evidence type="ECO:0000256" key="2">
    <source>
        <dbReference type="ARBA" id="ARBA00022840"/>
    </source>
</evidence>
<dbReference type="Proteomes" id="UP000807353">
    <property type="component" value="Unassembled WGS sequence"/>
</dbReference>
<feature type="region of interest" description="Disordered" evidence="4">
    <location>
        <begin position="332"/>
        <end position="379"/>
    </location>
</feature>
<dbReference type="GO" id="GO:0000329">
    <property type="term" value="C:fungal-type vacuole membrane"/>
    <property type="evidence" value="ECO:0007669"/>
    <property type="project" value="TreeGrafter"/>
</dbReference>
<comment type="caution">
    <text evidence="6">The sequence shown here is derived from an EMBL/GenBank/DDBJ whole genome shotgun (WGS) entry which is preliminary data.</text>
</comment>
<dbReference type="PROSITE" id="PS51455">
    <property type="entry name" value="PIPK"/>
    <property type="match status" value="1"/>
</dbReference>
<dbReference type="GO" id="GO:0000285">
    <property type="term" value="F:1-phosphatidylinositol-3-phosphate 5-kinase activity"/>
    <property type="evidence" value="ECO:0007669"/>
    <property type="project" value="InterPro"/>
</dbReference>
<keyword evidence="1 3" id="KW-0547">Nucleotide-binding</keyword>
<dbReference type="CDD" id="cd17300">
    <property type="entry name" value="PIPKc_PIKfyve"/>
    <property type="match status" value="1"/>
</dbReference>
<dbReference type="GO" id="GO:0010008">
    <property type="term" value="C:endosome membrane"/>
    <property type="evidence" value="ECO:0007669"/>
    <property type="project" value="TreeGrafter"/>
</dbReference>
<organism evidence="6 7">
    <name type="scientific">Collybia nuda</name>
    <dbReference type="NCBI Taxonomy" id="64659"/>
    <lineage>
        <taxon>Eukaryota</taxon>
        <taxon>Fungi</taxon>
        <taxon>Dikarya</taxon>
        <taxon>Basidiomycota</taxon>
        <taxon>Agaricomycotina</taxon>
        <taxon>Agaricomycetes</taxon>
        <taxon>Agaricomycetidae</taxon>
        <taxon>Agaricales</taxon>
        <taxon>Tricholomatineae</taxon>
        <taxon>Clitocybaceae</taxon>
        <taxon>Collybia</taxon>
    </lineage>
</organism>
<dbReference type="Pfam" id="PF01504">
    <property type="entry name" value="PIP5K"/>
    <property type="match status" value="1"/>
</dbReference>
<evidence type="ECO:0000313" key="6">
    <source>
        <dbReference type="EMBL" id="KAF9456920.1"/>
    </source>
</evidence>